<accession>A0A1H9UAL9</accession>
<keyword evidence="4" id="KW-1185">Reference proteome</keyword>
<dbReference type="Gene3D" id="3.40.50.300">
    <property type="entry name" value="P-loop containing nucleotide triphosphate hydrolases"/>
    <property type="match status" value="1"/>
</dbReference>
<dbReference type="InterPro" id="IPR001482">
    <property type="entry name" value="T2SS/T4SS_dom"/>
</dbReference>
<dbReference type="RefSeq" id="WP_092259159.1">
    <property type="nucleotide sequence ID" value="NZ_CP047199.1"/>
</dbReference>
<dbReference type="InterPro" id="IPR022399">
    <property type="entry name" value="TadA-like_ATPase"/>
</dbReference>
<reference evidence="4" key="1">
    <citation type="submission" date="2016-10" db="EMBL/GenBank/DDBJ databases">
        <authorList>
            <person name="Varghese N."/>
            <person name="Submissions S."/>
        </authorList>
    </citation>
    <scope>NUCLEOTIDE SEQUENCE [LARGE SCALE GENOMIC DNA]</scope>
    <source>
        <strain evidence="4">DSM 20524</strain>
    </source>
</reference>
<dbReference type="CDD" id="cd01130">
    <property type="entry name" value="VirB11-like_ATPase"/>
    <property type="match status" value="1"/>
</dbReference>
<dbReference type="AlphaFoldDB" id="A0A1H9UAL9"/>
<protein>
    <submittedName>
        <fullName evidence="3">Pilus assembly protein CpaF</fullName>
    </submittedName>
</protein>
<evidence type="ECO:0000256" key="1">
    <source>
        <dbReference type="ARBA" id="ARBA00006611"/>
    </source>
</evidence>
<dbReference type="STRING" id="1121357.SAMN05661109_01763"/>
<dbReference type="PANTHER" id="PTHR30486">
    <property type="entry name" value="TWITCHING MOTILITY PROTEIN PILT"/>
    <property type="match status" value="1"/>
</dbReference>
<dbReference type="Proteomes" id="UP000198929">
    <property type="component" value="Unassembled WGS sequence"/>
</dbReference>
<organism evidence="3 4">
    <name type="scientific">Corynebacterium cystitidis DSM 20524</name>
    <dbReference type="NCBI Taxonomy" id="1121357"/>
    <lineage>
        <taxon>Bacteria</taxon>
        <taxon>Bacillati</taxon>
        <taxon>Actinomycetota</taxon>
        <taxon>Actinomycetes</taxon>
        <taxon>Mycobacteriales</taxon>
        <taxon>Corynebacteriaceae</taxon>
        <taxon>Corynebacterium</taxon>
    </lineage>
</organism>
<dbReference type="Gene3D" id="3.30.450.380">
    <property type="match status" value="1"/>
</dbReference>
<evidence type="ECO:0000313" key="3">
    <source>
        <dbReference type="EMBL" id="SES06496.1"/>
    </source>
</evidence>
<name>A0A1H9UAL9_9CORY</name>
<proteinExistence type="inferred from homology"/>
<dbReference type="SUPFAM" id="SSF52540">
    <property type="entry name" value="P-loop containing nucleoside triphosphate hydrolases"/>
    <property type="match status" value="1"/>
</dbReference>
<feature type="domain" description="Bacterial type II secretion system protein E" evidence="2">
    <location>
        <begin position="60"/>
        <end position="336"/>
    </location>
</feature>
<evidence type="ECO:0000259" key="2">
    <source>
        <dbReference type="Pfam" id="PF00437"/>
    </source>
</evidence>
<dbReference type="EMBL" id="FOGQ01000007">
    <property type="protein sequence ID" value="SES06496.1"/>
    <property type="molecule type" value="Genomic_DNA"/>
</dbReference>
<dbReference type="NCBIfam" id="TIGR03819">
    <property type="entry name" value="heli_sec_ATPase"/>
    <property type="match status" value="1"/>
</dbReference>
<dbReference type="Pfam" id="PF00437">
    <property type="entry name" value="T2SSE"/>
    <property type="match status" value="1"/>
</dbReference>
<dbReference type="InterPro" id="IPR027417">
    <property type="entry name" value="P-loop_NTPase"/>
</dbReference>
<gene>
    <name evidence="3" type="ORF">SAMN05661109_01763</name>
</gene>
<dbReference type="InterPro" id="IPR050921">
    <property type="entry name" value="T4SS_GSP_E_ATPase"/>
</dbReference>
<dbReference type="GO" id="GO:0016887">
    <property type="term" value="F:ATP hydrolysis activity"/>
    <property type="evidence" value="ECO:0007669"/>
    <property type="project" value="InterPro"/>
</dbReference>
<evidence type="ECO:0000313" key="4">
    <source>
        <dbReference type="Proteomes" id="UP000198929"/>
    </source>
</evidence>
<dbReference type="PANTHER" id="PTHR30486:SF6">
    <property type="entry name" value="TYPE IV PILUS RETRACTATION ATPASE PILT"/>
    <property type="match status" value="1"/>
</dbReference>
<comment type="similarity">
    <text evidence="1">Belongs to the GSP E family.</text>
</comment>
<sequence length="387" mass="40635">MTVTPEVLERIQRRLADDADSASPTTDAAELARIIREEAMVISDVDVLETMRIVRNSTHGLGPLEALVARPQVTDICVNGPDQVFVDSGGGLEVADVCFTNDDEVRRLATRLATACGRRLDDAQPFLDGHITRPDGTLVRIHAVLAPPASQGTCISLRVLRHSATTLAELVNRGTLPAQVADVLRGIVRRHASFLVVGGTGSGKTTLLGALLAEVPAHERIIALEDTVELAPDHPHVVNLTTRGANTEGSGAITMSDLLKQSLRMRPDRIVVGEIRGGEIVDLLAALNTGHEGGAGTIHANTLAEVPARIEALGALGGLEPTALHSQLAAAVNVVLVMKRGTDGVRVLHQIGLLHGNPVVASACWSAADGPGEGFDELCRMAGVSTT</sequence>